<sequence length="77" mass="9038">AWYTTRERDRDEVLPWDHLDSGLDRDWLWDDWQDALDEVELDDCRWTPCFDCGVCPTMGTEIQIGPTGRKLLPLTVV</sequence>
<proteinExistence type="predicted"/>
<evidence type="ECO:0000313" key="1">
    <source>
        <dbReference type="EMBL" id="RIQ16662.1"/>
    </source>
</evidence>
<reference evidence="1 2" key="1">
    <citation type="submission" date="2018-09" db="EMBL/GenBank/DDBJ databases">
        <title>Isolation, diversity and antifungal activity of actinobacteria from wheat.</title>
        <authorList>
            <person name="Han C."/>
        </authorList>
    </citation>
    <scope>NUCLEOTIDE SEQUENCE [LARGE SCALE GENOMIC DNA]</scope>
    <source>
        <strain evidence="1 2">NEAU-YY265</strain>
    </source>
</reference>
<accession>A0A418KKB7</accession>
<dbReference type="SUPFAM" id="SSF102114">
    <property type="entry name" value="Radical SAM enzymes"/>
    <property type="match status" value="1"/>
</dbReference>
<protein>
    <submittedName>
        <fullName evidence="1">B12-binding domain-containing radical SAM protein</fullName>
    </submittedName>
</protein>
<dbReference type="Proteomes" id="UP000284057">
    <property type="component" value="Unassembled WGS sequence"/>
</dbReference>
<feature type="non-terminal residue" evidence="1">
    <location>
        <position position="1"/>
    </location>
</feature>
<evidence type="ECO:0000313" key="2">
    <source>
        <dbReference type="Proteomes" id="UP000284057"/>
    </source>
</evidence>
<gene>
    <name evidence="1" type="ORF">DY240_22760</name>
</gene>
<dbReference type="InterPro" id="IPR058240">
    <property type="entry name" value="rSAM_sf"/>
</dbReference>
<dbReference type="AlphaFoldDB" id="A0A418KKB7"/>
<organism evidence="1 2">
    <name type="scientific">Jiangella rhizosphaerae</name>
    <dbReference type="NCBI Taxonomy" id="2293569"/>
    <lineage>
        <taxon>Bacteria</taxon>
        <taxon>Bacillati</taxon>
        <taxon>Actinomycetota</taxon>
        <taxon>Actinomycetes</taxon>
        <taxon>Jiangellales</taxon>
        <taxon>Jiangellaceae</taxon>
        <taxon>Jiangella</taxon>
    </lineage>
</organism>
<name>A0A418KKB7_9ACTN</name>
<comment type="caution">
    <text evidence="1">The sequence shown here is derived from an EMBL/GenBank/DDBJ whole genome shotgun (WGS) entry which is preliminary data.</text>
</comment>
<keyword evidence="2" id="KW-1185">Reference proteome</keyword>
<dbReference type="EMBL" id="QUAL01000241">
    <property type="protein sequence ID" value="RIQ16662.1"/>
    <property type="molecule type" value="Genomic_DNA"/>
</dbReference>